<feature type="compositionally biased region" description="Low complexity" evidence="1">
    <location>
        <begin position="7"/>
        <end position="28"/>
    </location>
</feature>
<sequence length="118" mass="13659">MKGRYPSQQSLLSSASTLQHSQQQQQQSVDPFRRHLRGRLKPAICRLFKRVHEQSRLSYTIADDAQEYLENYAIEKLATLFEPQAPSDIYEAEEKLGQVFASCSLDQEQINELRDQAM</sequence>
<organism evidence="2 3">
    <name type="scientific">Macrostomum lignano</name>
    <dbReference type="NCBI Taxonomy" id="282301"/>
    <lineage>
        <taxon>Eukaryota</taxon>
        <taxon>Metazoa</taxon>
        <taxon>Spiralia</taxon>
        <taxon>Lophotrochozoa</taxon>
        <taxon>Platyhelminthes</taxon>
        <taxon>Rhabditophora</taxon>
        <taxon>Macrostomorpha</taxon>
        <taxon>Macrostomida</taxon>
        <taxon>Macrostomidae</taxon>
        <taxon>Macrostomum</taxon>
    </lineage>
</organism>
<proteinExistence type="predicted"/>
<evidence type="ECO:0000313" key="3">
    <source>
        <dbReference type="Proteomes" id="UP000215902"/>
    </source>
</evidence>
<protein>
    <submittedName>
        <fullName evidence="2">Uncharacterized protein</fullName>
    </submittedName>
</protein>
<comment type="caution">
    <text evidence="2">The sequence shown here is derived from an EMBL/GenBank/DDBJ whole genome shotgun (WGS) entry which is preliminary data.</text>
</comment>
<evidence type="ECO:0000313" key="2">
    <source>
        <dbReference type="EMBL" id="PAA47410.1"/>
    </source>
</evidence>
<dbReference type="Proteomes" id="UP000215902">
    <property type="component" value="Unassembled WGS sequence"/>
</dbReference>
<gene>
    <name evidence="2" type="ORF">BOX15_Mlig000650g3</name>
</gene>
<feature type="non-terminal residue" evidence="2">
    <location>
        <position position="118"/>
    </location>
</feature>
<dbReference type="AlphaFoldDB" id="A0A267DDM7"/>
<feature type="region of interest" description="Disordered" evidence="1">
    <location>
        <begin position="1"/>
        <end position="34"/>
    </location>
</feature>
<name>A0A267DDM7_9PLAT</name>
<keyword evidence="3" id="KW-1185">Reference proteome</keyword>
<evidence type="ECO:0000256" key="1">
    <source>
        <dbReference type="SAM" id="MobiDB-lite"/>
    </source>
</evidence>
<dbReference type="EMBL" id="NIVC01004463">
    <property type="protein sequence ID" value="PAA47410.1"/>
    <property type="molecule type" value="Genomic_DNA"/>
</dbReference>
<dbReference type="OrthoDB" id="546434at2759"/>
<accession>A0A267DDM7</accession>
<reference evidence="2 3" key="1">
    <citation type="submission" date="2017-06" db="EMBL/GenBank/DDBJ databases">
        <title>A platform for efficient transgenesis in Macrostomum lignano, a flatworm model organism for stem cell research.</title>
        <authorList>
            <person name="Berezikov E."/>
        </authorList>
    </citation>
    <scope>NUCLEOTIDE SEQUENCE [LARGE SCALE GENOMIC DNA]</scope>
    <source>
        <strain evidence="2">DV1</strain>
        <tissue evidence="2">Whole organism</tissue>
    </source>
</reference>